<dbReference type="InterPro" id="IPR001214">
    <property type="entry name" value="SET_dom"/>
</dbReference>
<organism evidence="15 16">
    <name type="scientific">Caenorhabditis tropicalis</name>
    <dbReference type="NCBI Taxonomy" id="1561998"/>
    <lineage>
        <taxon>Eukaryota</taxon>
        <taxon>Metazoa</taxon>
        <taxon>Ecdysozoa</taxon>
        <taxon>Nematoda</taxon>
        <taxon>Chromadorea</taxon>
        <taxon>Rhabditida</taxon>
        <taxon>Rhabditina</taxon>
        <taxon>Rhabditomorpha</taxon>
        <taxon>Rhabditoidea</taxon>
        <taxon>Rhabditidae</taxon>
        <taxon>Peloderinae</taxon>
        <taxon>Caenorhabditis</taxon>
    </lineage>
</organism>
<dbReference type="PANTHER" id="PTHR46462:SF3">
    <property type="entry name" value="UPSET, ISOFORM A"/>
    <property type="match status" value="1"/>
</dbReference>
<dbReference type="PROSITE" id="PS01359">
    <property type="entry name" value="ZF_PHD_1"/>
    <property type="match status" value="1"/>
</dbReference>
<evidence type="ECO:0000256" key="3">
    <source>
        <dbReference type="ARBA" id="ARBA00022679"/>
    </source>
</evidence>
<feature type="compositionally biased region" description="Low complexity" evidence="12">
    <location>
        <begin position="1713"/>
        <end position="1727"/>
    </location>
</feature>
<feature type="compositionally biased region" description="Polar residues" evidence="12">
    <location>
        <begin position="51"/>
        <end position="67"/>
    </location>
</feature>
<feature type="compositionally biased region" description="Low complexity" evidence="12">
    <location>
        <begin position="624"/>
        <end position="638"/>
    </location>
</feature>
<feature type="compositionally biased region" description="Low complexity" evidence="12">
    <location>
        <begin position="1523"/>
        <end position="1538"/>
    </location>
</feature>
<dbReference type="Gene3D" id="3.30.40.10">
    <property type="entry name" value="Zinc/RING finger domain, C3HC4 (zinc finger)"/>
    <property type="match status" value="1"/>
</dbReference>
<feature type="compositionally biased region" description="Low complexity" evidence="12">
    <location>
        <begin position="1766"/>
        <end position="1784"/>
    </location>
</feature>
<feature type="region of interest" description="Disordered" evidence="12">
    <location>
        <begin position="1398"/>
        <end position="1418"/>
    </location>
</feature>
<comment type="subcellular location">
    <subcellularLocation>
        <location evidence="1">Nucleus</location>
    </subcellularLocation>
</comment>
<keyword evidence="5" id="KW-0479">Metal-binding</keyword>
<feature type="compositionally biased region" description="Low complexity" evidence="12">
    <location>
        <begin position="578"/>
        <end position="589"/>
    </location>
</feature>
<feature type="compositionally biased region" description="Basic and acidic residues" evidence="12">
    <location>
        <begin position="776"/>
        <end position="789"/>
    </location>
</feature>
<feature type="region of interest" description="Disordered" evidence="12">
    <location>
        <begin position="931"/>
        <end position="961"/>
    </location>
</feature>
<dbReference type="InterPro" id="IPR046341">
    <property type="entry name" value="SET_dom_sf"/>
</dbReference>
<feature type="region of interest" description="Disordered" evidence="12">
    <location>
        <begin position="698"/>
        <end position="727"/>
    </location>
</feature>
<evidence type="ECO:0000259" key="14">
    <source>
        <dbReference type="SMART" id="SM00317"/>
    </source>
</evidence>
<feature type="compositionally biased region" description="Basic and acidic residues" evidence="12">
    <location>
        <begin position="1158"/>
        <end position="1263"/>
    </location>
</feature>
<dbReference type="WBParaSite" id="Csp11.Scaffold630.g17265.t1">
    <property type="protein sequence ID" value="Csp11.Scaffold630.g17265.t1"/>
    <property type="gene ID" value="Csp11.Scaffold630.g17265"/>
</dbReference>
<dbReference type="PANTHER" id="PTHR46462">
    <property type="entry name" value="UPSET, ISOFORM A"/>
    <property type="match status" value="1"/>
</dbReference>
<evidence type="ECO:0000256" key="1">
    <source>
        <dbReference type="ARBA" id="ARBA00004123"/>
    </source>
</evidence>
<dbReference type="CDD" id="cd10529">
    <property type="entry name" value="SET_SETD5-like"/>
    <property type="match status" value="1"/>
</dbReference>
<keyword evidence="4" id="KW-0949">S-adenosyl-L-methionine</keyword>
<dbReference type="InterPro" id="IPR001965">
    <property type="entry name" value="Znf_PHD"/>
</dbReference>
<feature type="compositionally biased region" description="Polar residues" evidence="12">
    <location>
        <begin position="946"/>
        <end position="961"/>
    </location>
</feature>
<evidence type="ECO:0000256" key="7">
    <source>
        <dbReference type="ARBA" id="ARBA00022833"/>
    </source>
</evidence>
<keyword evidence="3" id="KW-0808">Transferase</keyword>
<evidence type="ECO:0000256" key="12">
    <source>
        <dbReference type="SAM" id="MobiDB-lite"/>
    </source>
</evidence>
<keyword evidence="10" id="KW-0539">Nucleus</keyword>
<dbReference type="SUPFAM" id="SSF57903">
    <property type="entry name" value="FYVE/PHD zinc finger"/>
    <property type="match status" value="1"/>
</dbReference>
<evidence type="ECO:0000259" key="13">
    <source>
        <dbReference type="SMART" id="SM00249"/>
    </source>
</evidence>
<feature type="compositionally biased region" description="Basic and acidic residues" evidence="12">
    <location>
        <begin position="96"/>
        <end position="110"/>
    </location>
</feature>
<evidence type="ECO:0000256" key="11">
    <source>
        <dbReference type="ARBA" id="ARBA00060998"/>
    </source>
</evidence>
<feature type="region of interest" description="Disordered" evidence="12">
    <location>
        <begin position="225"/>
        <end position="256"/>
    </location>
</feature>
<feature type="compositionally biased region" description="Polar residues" evidence="12">
    <location>
        <begin position="832"/>
        <end position="842"/>
    </location>
</feature>
<protein>
    <submittedName>
        <fullName evidence="16">PHD-type domain-containing protein</fullName>
    </submittedName>
</protein>
<feature type="domain" description="SET" evidence="14">
    <location>
        <begin position="1004"/>
        <end position="1137"/>
    </location>
</feature>
<feature type="compositionally biased region" description="Basic and acidic residues" evidence="12">
    <location>
        <begin position="931"/>
        <end position="944"/>
    </location>
</feature>
<feature type="region of interest" description="Disordered" evidence="12">
    <location>
        <begin position="23"/>
        <end position="67"/>
    </location>
</feature>
<feature type="region of interest" description="Disordered" evidence="12">
    <location>
        <begin position="94"/>
        <end position="136"/>
    </location>
</feature>
<keyword evidence="6" id="KW-0863">Zinc-finger</keyword>
<feature type="compositionally biased region" description="Low complexity" evidence="12">
    <location>
        <begin position="698"/>
        <end position="712"/>
    </location>
</feature>
<feature type="compositionally biased region" description="Polar residues" evidence="12">
    <location>
        <begin position="1367"/>
        <end position="1378"/>
    </location>
</feature>
<keyword evidence="15" id="KW-1185">Reference proteome</keyword>
<dbReference type="SMART" id="SM00249">
    <property type="entry name" value="PHD"/>
    <property type="match status" value="1"/>
</dbReference>
<reference evidence="16" key="1">
    <citation type="submission" date="2016-11" db="UniProtKB">
        <authorList>
            <consortium name="WormBaseParasite"/>
        </authorList>
    </citation>
    <scope>IDENTIFICATION</scope>
</reference>
<dbReference type="GO" id="GO:0070210">
    <property type="term" value="C:Rpd3L-Expanded complex"/>
    <property type="evidence" value="ECO:0007669"/>
    <property type="project" value="TreeGrafter"/>
</dbReference>
<dbReference type="Gene3D" id="2.170.270.10">
    <property type="entry name" value="SET domain"/>
    <property type="match status" value="1"/>
</dbReference>
<keyword evidence="9" id="KW-0175">Coiled coil</keyword>
<feature type="compositionally biased region" description="Basic and acidic residues" evidence="12">
    <location>
        <begin position="1286"/>
        <end position="1320"/>
    </location>
</feature>
<dbReference type="GO" id="GO:0006325">
    <property type="term" value="P:chromatin organization"/>
    <property type="evidence" value="ECO:0007669"/>
    <property type="project" value="UniProtKB-KW"/>
</dbReference>
<keyword evidence="7" id="KW-0862">Zinc</keyword>
<dbReference type="GO" id="GO:0006355">
    <property type="term" value="P:regulation of DNA-templated transcription"/>
    <property type="evidence" value="ECO:0007669"/>
    <property type="project" value="TreeGrafter"/>
</dbReference>
<feature type="compositionally biased region" description="Low complexity" evidence="12">
    <location>
        <begin position="452"/>
        <end position="461"/>
    </location>
</feature>
<feature type="compositionally biased region" description="Basic and acidic residues" evidence="12">
    <location>
        <begin position="604"/>
        <end position="623"/>
    </location>
</feature>
<evidence type="ECO:0000256" key="6">
    <source>
        <dbReference type="ARBA" id="ARBA00022771"/>
    </source>
</evidence>
<dbReference type="InterPro" id="IPR013083">
    <property type="entry name" value="Znf_RING/FYVE/PHD"/>
</dbReference>
<dbReference type="InterPro" id="IPR019786">
    <property type="entry name" value="Zinc_finger_PHD-type_CS"/>
</dbReference>
<evidence type="ECO:0000256" key="8">
    <source>
        <dbReference type="ARBA" id="ARBA00022853"/>
    </source>
</evidence>
<feature type="region of interest" description="Disordered" evidence="12">
    <location>
        <begin position="750"/>
        <end position="852"/>
    </location>
</feature>
<evidence type="ECO:0000256" key="10">
    <source>
        <dbReference type="ARBA" id="ARBA00023242"/>
    </source>
</evidence>
<dbReference type="SUPFAM" id="SSF82199">
    <property type="entry name" value="SET domain"/>
    <property type="match status" value="1"/>
</dbReference>
<comment type="similarity">
    <text evidence="11">Belongs to the class V-like SAM-binding methyltransferase superfamily.</text>
</comment>
<feature type="compositionally biased region" description="Pro residues" evidence="12">
    <location>
        <begin position="1785"/>
        <end position="1794"/>
    </location>
</feature>
<dbReference type="STRING" id="1561998.A0A1I7ULV5"/>
<feature type="compositionally biased region" description="Pro residues" evidence="12">
    <location>
        <begin position="1689"/>
        <end position="1712"/>
    </location>
</feature>
<dbReference type="CDD" id="cd15570">
    <property type="entry name" value="PHD_Bye1p_SIZ1_like"/>
    <property type="match status" value="1"/>
</dbReference>
<feature type="compositionally biased region" description="Low complexity" evidence="12">
    <location>
        <begin position="1679"/>
        <end position="1688"/>
    </location>
</feature>
<evidence type="ECO:0000256" key="9">
    <source>
        <dbReference type="ARBA" id="ARBA00023054"/>
    </source>
</evidence>
<feature type="compositionally biased region" description="Low complexity" evidence="12">
    <location>
        <begin position="23"/>
        <end position="41"/>
    </location>
</feature>
<dbReference type="Pfam" id="PF20826">
    <property type="entry name" value="PHD_5"/>
    <property type="match status" value="1"/>
</dbReference>
<feature type="compositionally biased region" description="Low complexity" evidence="12">
    <location>
        <begin position="225"/>
        <end position="246"/>
    </location>
</feature>
<feature type="compositionally biased region" description="Low complexity" evidence="12">
    <location>
        <begin position="1561"/>
        <end position="1581"/>
    </location>
</feature>
<dbReference type="Proteomes" id="UP000095282">
    <property type="component" value="Unplaced"/>
</dbReference>
<feature type="compositionally biased region" description="Low complexity" evidence="12">
    <location>
        <begin position="1628"/>
        <end position="1648"/>
    </location>
</feature>
<accession>A0A1I7ULV5</accession>
<evidence type="ECO:0000256" key="2">
    <source>
        <dbReference type="ARBA" id="ARBA00022603"/>
    </source>
</evidence>
<dbReference type="GO" id="GO:0034967">
    <property type="term" value="C:Set3 complex"/>
    <property type="evidence" value="ECO:0007669"/>
    <property type="project" value="TreeGrafter"/>
</dbReference>
<dbReference type="InterPro" id="IPR011011">
    <property type="entry name" value="Znf_FYVE_PHD"/>
</dbReference>
<evidence type="ECO:0000256" key="4">
    <source>
        <dbReference type="ARBA" id="ARBA00022691"/>
    </source>
</evidence>
<keyword evidence="8" id="KW-0156">Chromatin regulator</keyword>
<feature type="region of interest" description="Disordered" evidence="12">
    <location>
        <begin position="1505"/>
        <end position="1655"/>
    </location>
</feature>
<evidence type="ECO:0000313" key="15">
    <source>
        <dbReference type="Proteomes" id="UP000095282"/>
    </source>
</evidence>
<dbReference type="FunFam" id="2.170.270.10:FF:000096">
    <property type="entry name" value="Histone-lysine N-methyltransferase set-26"/>
    <property type="match status" value="1"/>
</dbReference>
<feature type="compositionally biased region" description="Basic residues" evidence="12">
    <location>
        <begin position="1797"/>
        <end position="1806"/>
    </location>
</feature>
<dbReference type="SMART" id="SM00317">
    <property type="entry name" value="SET"/>
    <property type="match status" value="1"/>
</dbReference>
<keyword evidence="2" id="KW-0489">Methyltransferase</keyword>
<feature type="region of interest" description="Disordered" evidence="12">
    <location>
        <begin position="1669"/>
        <end position="1806"/>
    </location>
</feature>
<dbReference type="Pfam" id="PF00856">
    <property type="entry name" value="SET"/>
    <property type="match status" value="1"/>
</dbReference>
<dbReference type="GO" id="GO:0008270">
    <property type="term" value="F:zinc ion binding"/>
    <property type="evidence" value="ECO:0007669"/>
    <property type="project" value="UniProtKB-KW"/>
</dbReference>
<feature type="domain" description="Zinc finger PHD-type" evidence="13">
    <location>
        <begin position="859"/>
        <end position="903"/>
    </location>
</feature>
<evidence type="ECO:0000256" key="5">
    <source>
        <dbReference type="ARBA" id="ARBA00022723"/>
    </source>
</evidence>
<feature type="region of interest" description="Disordered" evidence="12">
    <location>
        <begin position="1158"/>
        <end position="1379"/>
    </location>
</feature>
<dbReference type="GO" id="GO:0008168">
    <property type="term" value="F:methyltransferase activity"/>
    <property type="evidence" value="ECO:0007669"/>
    <property type="project" value="UniProtKB-KW"/>
</dbReference>
<dbReference type="GO" id="GO:0032259">
    <property type="term" value="P:methylation"/>
    <property type="evidence" value="ECO:0007669"/>
    <property type="project" value="UniProtKB-KW"/>
</dbReference>
<evidence type="ECO:0000313" key="16">
    <source>
        <dbReference type="WBParaSite" id="Csp11.Scaffold630.g17265.t1"/>
    </source>
</evidence>
<feature type="region of interest" description="Disordered" evidence="12">
    <location>
        <begin position="444"/>
        <end position="480"/>
    </location>
</feature>
<feature type="region of interest" description="Disordered" evidence="12">
    <location>
        <begin position="492"/>
        <end position="655"/>
    </location>
</feature>
<feature type="compositionally biased region" description="Low complexity" evidence="12">
    <location>
        <begin position="494"/>
        <end position="508"/>
    </location>
</feature>
<sequence>MEDDQGNPSNDEIFEDEMTGIAAAQQQQNSSQEELQEQQRQIRVLEAEPTPVSQGSSSTINRNPEPAQQNLLVDDEETMRNHLMMQNFFNNSNIIEDTRRRPSEEERTPETDVFQPADYNPALAPHPSDGQPRDSRFDANEHTVWIDSDGDDEPEDEAMKQNFYLPYNDHNYDCWDPTMRVIHPEEGPFPILDGLDEQGNVVNIRMPEGYEHLLDFFDNMPAAAATHEAASPQHQPQAQQPQHEYQSPPPHHIQSVPRARPVNTAAPFSIGGNQVEYAEAPRIPVQRGISTRDSQQFRVYGNEYGSPMMAPSSAPRTAPINRISGAIRDPLRANEQQLYPPRGGAPIQQPQQRLNPSMPMAGSYQHIAAPMPGIPGPQRRPPIPQPVPRGRSVQGMMSMRPIGRSAPQQRITAEERELIENPMPTTMPPHSVPAARRIQDVPPHRMSDQERANQQQARQRAIFPQQRPPGTPTSIRAQGTVIARRVPDSEELLRSPQRVAPQQQQQPTLEPPRRFQLKVTDTYSTPIPKASDQLPAQLTEDPDEPSTSSAPAKEPEVTEPQEQAETMEPEVAKSPIKSPVRVPSAVSSPIKQAVLQKPTPPHRMTQEEKSAHFAKLATEKEKPASLQAAASSSSSSSQHHNHAPPPLPLRHPQHAEDSLAVIQSAFDPSKPREPDTPKDKEEISKIADELRFSADKFTVQGVGHQQQQRQRTISGGHPRGQPYHPIHPHHQQQMHQQMDLMSERKRLGSGRYDNMNLQGQPIPPHLRNVAPPQEPIRVRHPEADLEPPHRQRGRPRGSTGPQRQRWPSGHDPLAAQRGAGGARTLPPRQDGSRSARNGLQNNSDSESEGIEGEESWVMRCHCGMDHGDGDTIECESCKTWQHMACMGLSPKSDTSNYKCELCSPRKLSVTKAEAVKMQKKILEKLIKATEKEKKKRKSDLEPIKKQVQQPSTSRKSIPNDFQQAPLPYRFPQLNEYSKAAAQLLNSMPQTAGADTLLQDSRLHKKARRMFVEENVEALVTTEVVAIRQVILEVNGYVSMEAEAKRQPGGGNCVFVYDGLMKGTAGEETGNGKQEYVCVDAKKKGNDTKFTRRSCLPNCVLKHVLGSQATLGIMVVATKDIHRNTEVTLPFDYDWVESEQVLECAEHMKNINACPFEKERREKKREQEEARRAGEERRRLEEEVRQERAAKTRQMDEEAERERIEQERAKKAEREEARRKREAEKKKERDEKEKKEAEEKEKIEKEKAERRKKWEQEEADKAKAEEEEALKKLPGGCSRTTELPISAREERRIKQEEERFRRQEEEEKRKEIMKARAEARKSLTPGDDEPSTSDASYRRASGRKHGRRDSQSSELEMDSRDSAKSNKRNTLSAGLSPSSKRYRITAAAGAAFLDIPANRKRTTSSTTTPTVAKRAKGDGFKAGDIGDSLIANAEIHTQTSVDYMLPAELLGEPVSEWVRKMRTPDTKKVYQKEQRKKEEEYSKWLDKDLKARKKALEQEVLEAALEKERKGEEEAKAAEEAAKAAKAAPEALEAPASPKKAPEVKTPAPEKPSKAPEPPVKTPKAPEAAPVKAPKPVEAARSSADREASLSTEGSVEKEIPSSSSSTAPEKKQKKISMEEYSRRKQNKTAESTSSATAATSSSTTPSAAPRRGFIPSTEGLANVQVQLSAIPLDNHMNVTTTTTTVAPSGPTPPPPPPPSELLAPPPPPPPLITSPSTRARARGAASESSDEIPAEHRRSLTDRINGIFGPGVVTAVLPPQPPPPQQQMQSERNNSTSSSSSRGIAPPPPPPPLPQRSRNRPTRWND</sequence>
<name>A0A1I7ULV5_9PELO</name>
<feature type="compositionally biased region" description="Basic and acidic residues" evidence="12">
    <location>
        <begin position="1505"/>
        <end position="1522"/>
    </location>
</feature>
<dbReference type="eggNOG" id="KOG1844">
    <property type="taxonomic scope" value="Eukaryota"/>
</dbReference>
<proteinExistence type="inferred from homology"/>